<dbReference type="AlphaFoldDB" id="A0A2J7QXW4"/>
<protein>
    <submittedName>
        <fullName evidence="1">Uncharacterized protein</fullName>
    </submittedName>
</protein>
<dbReference type="InParanoid" id="A0A2J7QXW4"/>
<accession>A0A2J7QXW4</accession>
<dbReference type="Gene3D" id="3.80.10.10">
    <property type="entry name" value="Ribonuclease Inhibitor"/>
    <property type="match status" value="2"/>
</dbReference>
<dbReference type="GO" id="GO:0031146">
    <property type="term" value="P:SCF-dependent proteasomal ubiquitin-dependent protein catabolic process"/>
    <property type="evidence" value="ECO:0007669"/>
    <property type="project" value="TreeGrafter"/>
</dbReference>
<comment type="caution">
    <text evidence="1">The sequence shown here is derived from an EMBL/GenBank/DDBJ whole genome shotgun (WGS) entry which is preliminary data.</text>
</comment>
<name>A0A2J7QXW4_9NEOP</name>
<dbReference type="EMBL" id="NEVH01009371">
    <property type="protein sequence ID" value="PNF33420.1"/>
    <property type="molecule type" value="Genomic_DNA"/>
</dbReference>
<gene>
    <name evidence="1" type="ORF">B7P43_G03361</name>
</gene>
<evidence type="ECO:0000313" key="1">
    <source>
        <dbReference type="EMBL" id="PNF33419.1"/>
    </source>
</evidence>
<organism evidence="1 2">
    <name type="scientific">Cryptotermes secundus</name>
    <dbReference type="NCBI Taxonomy" id="105785"/>
    <lineage>
        <taxon>Eukaryota</taxon>
        <taxon>Metazoa</taxon>
        <taxon>Ecdysozoa</taxon>
        <taxon>Arthropoda</taxon>
        <taxon>Hexapoda</taxon>
        <taxon>Insecta</taxon>
        <taxon>Pterygota</taxon>
        <taxon>Neoptera</taxon>
        <taxon>Polyneoptera</taxon>
        <taxon>Dictyoptera</taxon>
        <taxon>Blattodea</taxon>
        <taxon>Blattoidea</taxon>
        <taxon>Termitoidae</taxon>
        <taxon>Kalotermitidae</taxon>
        <taxon>Cryptotermitinae</taxon>
        <taxon>Cryptotermes</taxon>
    </lineage>
</organism>
<evidence type="ECO:0000313" key="2">
    <source>
        <dbReference type="Proteomes" id="UP000235965"/>
    </source>
</evidence>
<dbReference type="EMBL" id="NEVH01009371">
    <property type="protein sequence ID" value="PNF33419.1"/>
    <property type="molecule type" value="Genomic_DNA"/>
</dbReference>
<dbReference type="SUPFAM" id="SSF52058">
    <property type="entry name" value="L domain-like"/>
    <property type="match status" value="1"/>
</dbReference>
<dbReference type="Proteomes" id="UP000235965">
    <property type="component" value="Unassembled WGS sequence"/>
</dbReference>
<dbReference type="PANTHER" id="PTHR13318:SF247">
    <property type="entry name" value="GH16156P"/>
    <property type="match status" value="1"/>
</dbReference>
<dbReference type="STRING" id="105785.A0A2J7QXW4"/>
<keyword evidence="2" id="KW-1185">Reference proteome</keyword>
<dbReference type="GO" id="GO:0019005">
    <property type="term" value="C:SCF ubiquitin ligase complex"/>
    <property type="evidence" value="ECO:0007669"/>
    <property type="project" value="TreeGrafter"/>
</dbReference>
<sequence length="503" mass="57919">MNRRKDPPRLQDMAYQKFCLMVRGAGVNWTHRLRSAAVISRSSWLQEIKSVEEECVVVRANLASLPVPLISEFIVPESIEEFTEILEIYDNNINTPRVSRPEDGKIHRDVCTHMLKAVLLPCMSRCSIESTDSDFVRELLIELLFVIPNIKVLVMPSVQDLNYMQLFVERIQILTNLQEFYFHVGCTREIIVELSKYCRHMKHLSVQDSRLVDDCCVEHLLKFRQLCSLNVADTSVSNIGYRILLSGLPEIQNVVWLDIIDPVLMNLSTILTSVRTFTGKFSDAELLVRNCPNLTEVKLASLTQDVSGLGELRCVTDILMLLTSCTAIRFRNVISRLGQTLTRLEMYQVMNINMDDLINYCIVLNTLVISYCHITYRETRYRKLPHFQNLTELRLRHNWGHSGFTFVFHLYVNLNILNILGMEEVTDEYIGEIVTVGGFRNLTEFIVDHCGYLSMETVWLLMNSCPHLTLLGNISSWPGVQNGDWMTFLNFVKVNNLSLTVYC</sequence>
<dbReference type="InterPro" id="IPR032675">
    <property type="entry name" value="LRR_dom_sf"/>
</dbReference>
<proteinExistence type="predicted"/>
<dbReference type="PANTHER" id="PTHR13318">
    <property type="entry name" value="PARTNER OF PAIRED, ISOFORM B-RELATED"/>
    <property type="match status" value="1"/>
</dbReference>
<reference evidence="1 2" key="1">
    <citation type="submission" date="2017-12" db="EMBL/GenBank/DDBJ databases">
        <title>Hemimetabolous genomes reveal molecular basis of termite eusociality.</title>
        <authorList>
            <person name="Harrison M.C."/>
            <person name="Jongepier E."/>
            <person name="Robertson H.M."/>
            <person name="Arning N."/>
            <person name="Bitard-Feildel T."/>
            <person name="Chao H."/>
            <person name="Childers C.P."/>
            <person name="Dinh H."/>
            <person name="Doddapaneni H."/>
            <person name="Dugan S."/>
            <person name="Gowin J."/>
            <person name="Greiner C."/>
            <person name="Han Y."/>
            <person name="Hu H."/>
            <person name="Hughes D.S.T."/>
            <person name="Huylmans A.-K."/>
            <person name="Kemena C."/>
            <person name="Kremer L.P.M."/>
            <person name="Lee S.L."/>
            <person name="Lopez-Ezquerra A."/>
            <person name="Mallet L."/>
            <person name="Monroy-Kuhn J.M."/>
            <person name="Moser A."/>
            <person name="Murali S.C."/>
            <person name="Muzny D.M."/>
            <person name="Otani S."/>
            <person name="Piulachs M.-D."/>
            <person name="Poelchau M."/>
            <person name="Qu J."/>
            <person name="Schaub F."/>
            <person name="Wada-Katsumata A."/>
            <person name="Worley K.C."/>
            <person name="Xie Q."/>
            <person name="Ylla G."/>
            <person name="Poulsen M."/>
            <person name="Gibbs R.A."/>
            <person name="Schal C."/>
            <person name="Richards S."/>
            <person name="Belles X."/>
            <person name="Korb J."/>
            <person name="Bornberg-Bauer E."/>
        </authorList>
    </citation>
    <scope>NUCLEOTIDE SEQUENCE [LARGE SCALE GENOMIC DNA]</scope>
    <source>
        <tissue evidence="1">Whole body</tissue>
    </source>
</reference>
<dbReference type="OrthoDB" id="10257471at2759"/>